<dbReference type="GO" id="GO:0006270">
    <property type="term" value="P:DNA replication initiation"/>
    <property type="evidence" value="ECO:0007669"/>
    <property type="project" value="UniProtKB-UniRule"/>
</dbReference>
<evidence type="ECO:0000259" key="12">
    <source>
        <dbReference type="PROSITE" id="PS50051"/>
    </source>
</evidence>
<evidence type="ECO:0000256" key="10">
    <source>
        <dbReference type="RuleBase" id="RU004070"/>
    </source>
</evidence>
<dbReference type="PROSITE" id="PS00847">
    <property type="entry name" value="MCM_1"/>
    <property type="match status" value="1"/>
</dbReference>
<dbReference type="GO" id="GO:0016787">
    <property type="term" value="F:hydrolase activity"/>
    <property type="evidence" value="ECO:0007669"/>
    <property type="project" value="UniProtKB-KW"/>
</dbReference>
<dbReference type="GO" id="GO:0043596">
    <property type="term" value="C:nuclear replication fork"/>
    <property type="evidence" value="ECO:0007669"/>
    <property type="project" value="UniProtKB-ARBA"/>
</dbReference>
<evidence type="ECO:0000256" key="2">
    <source>
        <dbReference type="ARBA" id="ARBA00008010"/>
    </source>
</evidence>
<dbReference type="InterPro" id="IPR001208">
    <property type="entry name" value="MCM_dom"/>
</dbReference>
<dbReference type="InterPro" id="IPR033762">
    <property type="entry name" value="MCM_OB"/>
</dbReference>
<dbReference type="Proteomes" id="UP000000819">
    <property type="component" value="Chromosome V"/>
</dbReference>
<evidence type="ECO:0000256" key="11">
    <source>
        <dbReference type="RuleBase" id="RU368064"/>
    </source>
</evidence>
<dbReference type="EC" id="3.6.4.12" evidence="11"/>
<dbReference type="InterPro" id="IPR008049">
    <property type="entry name" value="MCM6"/>
</dbReference>
<comment type="function">
    <text evidence="11">Acts as component of the MCM2-7 complex (MCM complex) which is the replicative helicase essential for 'once per cell cycle' DNA replication initiation and elongation in eukaryotic cells. The active ATPase sites in the MCM2-7 ring are formed through the interaction surfaces of two neighboring subunits such that a critical structure of a conserved arginine finger motif is provided in trans relative to the ATP-binding site of the Walker A box of the adjacent subunit. The six ATPase active sites, however, are likely to contribute differentially to the complex helicase activity.</text>
</comment>
<keyword evidence="11" id="KW-0131">Cell cycle</keyword>
<feature type="domain" description="MCM C-terminal AAA(+) ATPase" evidence="12">
    <location>
        <begin position="294"/>
        <end position="500"/>
    </location>
</feature>
<comment type="subunit">
    <text evidence="11">Component of the MCM2-7 complex.</text>
</comment>
<evidence type="ECO:0000313" key="13">
    <source>
        <dbReference type="EMBL" id="CAD26597.2"/>
    </source>
</evidence>
<reference evidence="13 14" key="2">
    <citation type="journal article" date="2009" name="BMC Genomics">
        <title>Identification of transcriptional signals in Encephalitozoon cuniculi widespread among Microsporidia phylum: support for accurate structural genome annotation.</title>
        <authorList>
            <person name="Peyretaillade E."/>
            <person name="Goncalves O."/>
            <person name="Terrat S."/>
            <person name="Dugat-Bony E."/>
            <person name="Wincker P."/>
            <person name="Cornman R.S."/>
            <person name="Evans J.D."/>
            <person name="Delbac F."/>
            <person name="Peyret P."/>
        </authorList>
    </citation>
    <scope>NUCLEOTIDE SEQUENCE [LARGE SCALE GENOMIC DNA]</scope>
    <source>
        <strain evidence="13 14">GB-M1</strain>
    </source>
</reference>
<evidence type="ECO:0000313" key="14">
    <source>
        <dbReference type="Proteomes" id="UP000000819"/>
    </source>
</evidence>
<dbReference type="Pfam" id="PF00493">
    <property type="entry name" value="MCM"/>
    <property type="match status" value="1"/>
</dbReference>
<dbReference type="GO" id="GO:1990518">
    <property type="term" value="F:single-stranded 3'-5' DNA helicase activity"/>
    <property type="evidence" value="ECO:0007669"/>
    <property type="project" value="TreeGrafter"/>
</dbReference>
<dbReference type="FunFam" id="3.40.50.300:FF:000826">
    <property type="entry name" value="Replicative DNA helicase Mcm"/>
    <property type="match status" value="1"/>
</dbReference>
<dbReference type="GeneID" id="859085"/>
<proteinExistence type="inferred from homology"/>
<name>Q8SRX5_ENCCU</name>
<dbReference type="Pfam" id="PF17855">
    <property type="entry name" value="MCM_lid"/>
    <property type="match status" value="1"/>
</dbReference>
<dbReference type="OrthoDB" id="1744952at2759"/>
<dbReference type="Pfam" id="PF17207">
    <property type="entry name" value="MCM_OB"/>
    <property type="match status" value="1"/>
</dbReference>
<dbReference type="InterPro" id="IPR041562">
    <property type="entry name" value="MCM_lid"/>
</dbReference>
<organism evidence="13 14">
    <name type="scientific">Encephalitozoon cuniculi (strain GB-M1)</name>
    <name type="common">Microsporidian parasite</name>
    <dbReference type="NCBI Taxonomy" id="284813"/>
    <lineage>
        <taxon>Eukaryota</taxon>
        <taxon>Fungi</taxon>
        <taxon>Fungi incertae sedis</taxon>
        <taxon>Microsporidia</taxon>
        <taxon>Unikaryonidae</taxon>
        <taxon>Encephalitozoon</taxon>
    </lineage>
</organism>
<dbReference type="InParanoid" id="Q8SRX5"/>
<keyword evidence="4 10" id="KW-0547">Nucleotide-binding</keyword>
<dbReference type="GO" id="GO:0031261">
    <property type="term" value="C:DNA replication preinitiation complex"/>
    <property type="evidence" value="ECO:0007669"/>
    <property type="project" value="UniProtKB-ARBA"/>
</dbReference>
<dbReference type="PRINTS" id="PR01662">
    <property type="entry name" value="MCMPROTEIN6"/>
</dbReference>
<evidence type="ECO:0000256" key="7">
    <source>
        <dbReference type="ARBA" id="ARBA00022840"/>
    </source>
</evidence>
<dbReference type="KEGG" id="ecu:ECU05_0780"/>
<accession>Q8SRX5</accession>
<keyword evidence="3 11" id="KW-0235">DNA replication</keyword>
<gene>
    <name evidence="13" type="ordered locus">ECU05_0780</name>
</gene>
<dbReference type="GO" id="GO:0005656">
    <property type="term" value="C:nuclear pre-replicative complex"/>
    <property type="evidence" value="ECO:0007669"/>
    <property type="project" value="UniProtKB-ARBA"/>
</dbReference>
<keyword evidence="8 10" id="KW-0238">DNA-binding</keyword>
<dbReference type="VEuPathDB" id="MicrosporidiaDB:ECU05_0780"/>
<keyword evidence="7 10" id="KW-0067">ATP-binding</keyword>
<dbReference type="InterPro" id="IPR018525">
    <property type="entry name" value="MCM_CS"/>
</dbReference>
<dbReference type="Gene3D" id="1.20.58.870">
    <property type="match status" value="1"/>
</dbReference>
<dbReference type="GO" id="GO:1902969">
    <property type="term" value="P:mitotic DNA replication"/>
    <property type="evidence" value="ECO:0007669"/>
    <property type="project" value="TreeGrafter"/>
</dbReference>
<evidence type="ECO:0000256" key="4">
    <source>
        <dbReference type="ARBA" id="ARBA00022741"/>
    </source>
</evidence>
<protein>
    <recommendedName>
        <fullName evidence="11">DNA replication licensing factor MCM6</fullName>
        <ecNumber evidence="11">3.6.4.12</ecNumber>
    </recommendedName>
</protein>
<keyword evidence="6 11" id="KW-0347">Helicase</keyword>
<dbReference type="InterPro" id="IPR027417">
    <property type="entry name" value="P-loop_NTPase"/>
</dbReference>
<dbReference type="PANTHER" id="PTHR11630:SF43">
    <property type="entry name" value="DNA REPLICATION LICENSING FACTOR MCM6"/>
    <property type="match status" value="1"/>
</dbReference>
<dbReference type="IntAct" id="Q8SRX5">
    <property type="interactions" value="1"/>
</dbReference>
<sequence length="707" mass="79632">MTEEVHDKFLEFLYNTPKVRAAAEQAIYRNEGVLLVDLRDVSAYSAELHADLLLNFSRNVERIDRSTAVYTMREFSTALEHTSFCNSHVIYKIRELKSNRLGQLLSFSGTVTRTTQVRPELVSGTFVCKICGSVIDNVFQEFKYTEPLTCPNHLCTNRRLWKLDIDKSKFLNWQRIHVQENTEEIPPGSLPRSMDVIVRNDLVEKIRAGDKVVMTGYLIVVPDVVQLMMPQSKSVPMQSGESDEIRKKRNINIKDLNHKLSFMCIHAGCSVEEDEEFTNEELATISEMRSTPDLYYKLSQSMFPSIHGHYSIKNAILLLLVGGVGKRAEGGTRLRGDINMLLVGDPGTAKSQFLKQASAFLPRSVYTSGKSSSAAGLTASVVKDGETGEFTIEAGALMLSDTGVCCIDEFDKMNVKDQVSIHEAMEQQTITISKAGINATLNARSSILAAANPIKGRYDKKKTLRQNINLSAPVMSRFDLYFVLIDDADPENDRNVATHVLNSHASVTDSGVLASYFTREQVKLYLRYARKKTPRMTAEAKEMLIKRYVGIRQDSLIHSNNYMMTVRHLESLIRLSEALAKVHDNDLVTKEYVEEAHRLVKSSVVEVKGEDIEIIPKTADEPGFMVSSKDYVRITNSFIYLIKTREPMERRELVEALLSESESSIESERALVDEQNKAENVLSFLIGREGVLFISDGKIHIHPSYDV</sequence>
<dbReference type="SUPFAM" id="SSF50249">
    <property type="entry name" value="Nucleic acid-binding proteins"/>
    <property type="match status" value="1"/>
</dbReference>
<dbReference type="GO" id="GO:0042555">
    <property type="term" value="C:MCM complex"/>
    <property type="evidence" value="ECO:0007669"/>
    <property type="project" value="UniProtKB-UniRule"/>
</dbReference>
<dbReference type="InterPro" id="IPR031327">
    <property type="entry name" value="MCM"/>
</dbReference>
<dbReference type="PRINTS" id="PR01657">
    <property type="entry name" value="MCMFAMILY"/>
</dbReference>
<dbReference type="CDD" id="cd17757">
    <property type="entry name" value="MCM6"/>
    <property type="match status" value="1"/>
</dbReference>
<dbReference type="Gene3D" id="2.20.28.10">
    <property type="match status" value="1"/>
</dbReference>
<dbReference type="SUPFAM" id="SSF52540">
    <property type="entry name" value="P-loop containing nucleoside triphosphate hydrolases"/>
    <property type="match status" value="1"/>
</dbReference>
<dbReference type="InterPro" id="IPR012340">
    <property type="entry name" value="NA-bd_OB-fold"/>
</dbReference>
<evidence type="ECO:0000256" key="8">
    <source>
        <dbReference type="ARBA" id="ARBA00023125"/>
    </source>
</evidence>
<dbReference type="FunCoup" id="Q8SRX5">
    <property type="interactions" value="244"/>
</dbReference>
<dbReference type="Gene3D" id="2.40.50.140">
    <property type="entry name" value="Nucleic acid-binding proteins"/>
    <property type="match status" value="1"/>
</dbReference>
<dbReference type="PROSITE" id="PS50051">
    <property type="entry name" value="MCM_2"/>
    <property type="match status" value="1"/>
</dbReference>
<keyword evidence="5 11" id="KW-0378">Hydrolase</keyword>
<dbReference type="SMART" id="SM00350">
    <property type="entry name" value="MCM"/>
    <property type="match status" value="1"/>
</dbReference>
<keyword evidence="9" id="KW-0539">Nucleus</keyword>
<dbReference type="GO" id="GO:0000727">
    <property type="term" value="P:double-strand break repair via break-induced replication"/>
    <property type="evidence" value="ECO:0007669"/>
    <property type="project" value="TreeGrafter"/>
</dbReference>
<reference evidence="13 14" key="1">
    <citation type="journal article" date="2001" name="Nature">
        <title>Genome sequence and gene compaction of the eukaryote parasite Encephalitozoon cuniculi.</title>
        <authorList>
            <person name="Katinka M.D."/>
            <person name="Duprat S."/>
            <person name="Cornillot E."/>
            <person name="Metenier G."/>
            <person name="Thomarat F."/>
            <person name="Prensier G."/>
            <person name="Barbe V."/>
            <person name="Peyretaillade E."/>
            <person name="Brottier P."/>
            <person name="Wincker P."/>
            <person name="Delbac F."/>
            <person name="El Alaoui H."/>
            <person name="Peyret P."/>
            <person name="Saurin W."/>
            <person name="Gouy M."/>
            <person name="Weissenbach J."/>
            <person name="Vivares C.P."/>
        </authorList>
    </citation>
    <scope>NUCLEOTIDE SEQUENCE [LARGE SCALE GENOMIC DNA]</scope>
    <source>
        <strain evidence="13 14">GB-M1</strain>
    </source>
</reference>
<comment type="similarity">
    <text evidence="2 10">Belongs to the MCM family.</text>
</comment>
<dbReference type="GO" id="GO:0003697">
    <property type="term" value="F:single-stranded DNA binding"/>
    <property type="evidence" value="ECO:0007669"/>
    <property type="project" value="TreeGrafter"/>
</dbReference>
<evidence type="ECO:0000256" key="3">
    <source>
        <dbReference type="ARBA" id="ARBA00022705"/>
    </source>
</evidence>
<dbReference type="Gene3D" id="3.40.50.300">
    <property type="entry name" value="P-loop containing nucleotide triphosphate hydrolases"/>
    <property type="match status" value="1"/>
</dbReference>
<dbReference type="EMBL" id="AL590445">
    <property type="protein sequence ID" value="CAD26597.2"/>
    <property type="molecule type" value="Genomic_DNA"/>
</dbReference>
<comment type="catalytic activity">
    <reaction evidence="11">
        <text>ATP + H2O = ADP + phosphate + H(+)</text>
        <dbReference type="Rhea" id="RHEA:13065"/>
        <dbReference type="ChEBI" id="CHEBI:15377"/>
        <dbReference type="ChEBI" id="CHEBI:15378"/>
        <dbReference type="ChEBI" id="CHEBI:30616"/>
        <dbReference type="ChEBI" id="CHEBI:43474"/>
        <dbReference type="ChEBI" id="CHEBI:456216"/>
        <dbReference type="EC" id="3.6.4.12"/>
    </reaction>
</comment>
<evidence type="ECO:0000256" key="5">
    <source>
        <dbReference type="ARBA" id="ARBA00022801"/>
    </source>
</evidence>
<evidence type="ECO:0000256" key="1">
    <source>
        <dbReference type="ARBA" id="ARBA00004123"/>
    </source>
</evidence>
<keyword evidence="14" id="KW-1185">Reference proteome</keyword>
<dbReference type="FunFam" id="2.20.28.10:FF:000003">
    <property type="entry name" value="DNA helicase"/>
    <property type="match status" value="1"/>
</dbReference>
<dbReference type="GO" id="GO:0097373">
    <property type="term" value="C:MCM core complex"/>
    <property type="evidence" value="ECO:0007669"/>
    <property type="project" value="UniProtKB-ARBA"/>
</dbReference>
<dbReference type="RefSeq" id="NP_597420.2">
    <property type="nucleotide sequence ID" value="NM_001041286.2"/>
</dbReference>
<comment type="subcellular location">
    <subcellularLocation>
        <location evidence="1 11">Nucleus</location>
    </subcellularLocation>
</comment>
<dbReference type="AlphaFoldDB" id="Q8SRX5"/>
<evidence type="ECO:0000256" key="9">
    <source>
        <dbReference type="ARBA" id="ARBA00023242"/>
    </source>
</evidence>
<dbReference type="HOGENOM" id="CLU_000995_3_2_1"/>
<dbReference type="GO" id="GO:0006279">
    <property type="term" value="P:premeiotic DNA replication"/>
    <property type="evidence" value="ECO:0007669"/>
    <property type="project" value="UniProtKB-ARBA"/>
</dbReference>
<evidence type="ECO:0000256" key="6">
    <source>
        <dbReference type="ARBA" id="ARBA00022806"/>
    </source>
</evidence>
<dbReference type="PANTHER" id="PTHR11630">
    <property type="entry name" value="DNA REPLICATION LICENSING FACTOR MCM FAMILY MEMBER"/>
    <property type="match status" value="1"/>
</dbReference>
<dbReference type="STRING" id="284813.Q8SRX5"/>
<dbReference type="GO" id="GO:0005524">
    <property type="term" value="F:ATP binding"/>
    <property type="evidence" value="ECO:0007669"/>
    <property type="project" value="UniProtKB-UniRule"/>
</dbReference>